<dbReference type="EC" id="1.1.1.35" evidence="2"/>
<organism evidence="2 3">
    <name type="scientific">Thauera chlorobenzoica</name>
    <dbReference type="NCBI Taxonomy" id="96773"/>
    <lineage>
        <taxon>Bacteria</taxon>
        <taxon>Pseudomonadati</taxon>
        <taxon>Pseudomonadota</taxon>
        <taxon>Betaproteobacteria</taxon>
        <taxon>Rhodocyclales</taxon>
        <taxon>Zoogloeaceae</taxon>
        <taxon>Thauera</taxon>
    </lineage>
</organism>
<dbReference type="Gene3D" id="3.40.50.720">
    <property type="entry name" value="NAD(P)-binding Rossmann-like Domain"/>
    <property type="match status" value="1"/>
</dbReference>
<keyword evidence="3" id="KW-1185">Reference proteome</keyword>
<evidence type="ECO:0000256" key="1">
    <source>
        <dbReference type="ARBA" id="ARBA00006484"/>
    </source>
</evidence>
<gene>
    <name evidence="2" type="ORF">Tchl_1387</name>
</gene>
<dbReference type="SUPFAM" id="SSF51735">
    <property type="entry name" value="NAD(P)-binding Rossmann-fold domains"/>
    <property type="match status" value="1"/>
</dbReference>
<comment type="similarity">
    <text evidence="1">Belongs to the short-chain dehydrogenases/reductases (SDR) family.</text>
</comment>
<dbReference type="STRING" id="96773.Tchl_1387"/>
<name>A0A1H5TAA5_9RHOO</name>
<accession>A0A1H5TAA5</accession>
<dbReference type="Proteomes" id="UP000185739">
    <property type="component" value="Chromosome"/>
</dbReference>
<dbReference type="EMBL" id="CP018839">
    <property type="protein sequence ID" value="APR04246.1"/>
    <property type="molecule type" value="Genomic_DNA"/>
</dbReference>
<dbReference type="OrthoDB" id="9786435at2"/>
<dbReference type="PANTHER" id="PTHR42879">
    <property type="entry name" value="3-OXOACYL-(ACYL-CARRIER-PROTEIN) REDUCTASE"/>
    <property type="match status" value="1"/>
</dbReference>
<dbReference type="CDD" id="cd05233">
    <property type="entry name" value="SDR_c"/>
    <property type="match status" value="1"/>
</dbReference>
<dbReference type="PRINTS" id="PR00081">
    <property type="entry name" value="GDHRDH"/>
</dbReference>
<proteinExistence type="inferred from homology"/>
<dbReference type="InterPro" id="IPR036291">
    <property type="entry name" value="NAD(P)-bd_dom_sf"/>
</dbReference>
<evidence type="ECO:0000313" key="2">
    <source>
        <dbReference type="EMBL" id="APR04246.1"/>
    </source>
</evidence>
<dbReference type="InterPro" id="IPR050259">
    <property type="entry name" value="SDR"/>
</dbReference>
<sequence length="250" mass="25285">MKSNSNGKVALIVNADDAVGEAVALRLAGSGVQLALAGADAGRLDKLASQLAGKGATVMAVATAAVEAGAIRDSVAQVKARYGRIDVLVHNESALAAKPLPEISDADVGAALDTGLAAPFHYLRAVVPGMREAGFGRVVNISDLRYLGLANTSSVAAARSGLFGLTRALALESARDGVTVNTVVMGDVDSETTPAAEREKLAGGIPVKRLGTPADIANAVGFLAADSSKYVTGQTLFVCGGKSAYFSMSI</sequence>
<dbReference type="Pfam" id="PF13561">
    <property type="entry name" value="adh_short_C2"/>
    <property type="match status" value="1"/>
</dbReference>
<dbReference type="KEGG" id="tcl:Tchl_1387"/>
<dbReference type="GO" id="GO:0003857">
    <property type="term" value="F:(3S)-3-hydroxyacyl-CoA dehydrogenase (NAD+) activity"/>
    <property type="evidence" value="ECO:0007669"/>
    <property type="project" value="UniProtKB-EC"/>
</dbReference>
<dbReference type="PRINTS" id="PR00080">
    <property type="entry name" value="SDRFAMILY"/>
</dbReference>
<reference evidence="2 3" key="1">
    <citation type="submission" date="2016-12" db="EMBL/GenBank/DDBJ databases">
        <title>Complete genome sequence of Thauera chlorobenzoica, a Betaproteobacterium degrading haloaromatics anaerobically to CO2 and halides.</title>
        <authorList>
            <person name="Goris T."/>
            <person name="Mergelsberg M."/>
            <person name="Boll M."/>
        </authorList>
    </citation>
    <scope>NUCLEOTIDE SEQUENCE [LARGE SCALE GENOMIC DNA]</scope>
    <source>
        <strain evidence="2 3">3CB1</strain>
    </source>
</reference>
<evidence type="ECO:0000313" key="3">
    <source>
        <dbReference type="Proteomes" id="UP000185739"/>
    </source>
</evidence>
<dbReference type="AlphaFoldDB" id="A0A1H5TAA5"/>
<dbReference type="InterPro" id="IPR002347">
    <property type="entry name" value="SDR_fam"/>
</dbReference>
<protein>
    <submittedName>
        <fullName evidence="2">3-hydroxyacyl-CoA dehydrogenase BbsC</fullName>
        <ecNumber evidence="2">1.1.1.35</ecNumber>
    </submittedName>
</protein>
<dbReference type="PANTHER" id="PTHR42879:SF2">
    <property type="entry name" value="3-OXOACYL-[ACYL-CARRIER-PROTEIN] REDUCTASE FABG"/>
    <property type="match status" value="1"/>
</dbReference>
<keyword evidence="2" id="KW-0560">Oxidoreductase</keyword>